<reference evidence="1 2" key="1">
    <citation type="submission" date="2015-08" db="EMBL/GenBank/DDBJ databases">
        <authorList>
            <person name="Varghese N."/>
        </authorList>
    </citation>
    <scope>NUCLEOTIDE SEQUENCE [LARGE SCALE GENOMIC DNA]</scope>
    <source>
        <strain evidence="1 2">DSM 18167</strain>
    </source>
</reference>
<dbReference type="Proteomes" id="UP000182178">
    <property type="component" value="Unassembled WGS sequence"/>
</dbReference>
<gene>
    <name evidence="1" type="ORF">Ga0061061_11639</name>
</gene>
<name>A0ABP2A8N7_9HYPH</name>
<accession>A0ABP2A8N7</accession>
<dbReference type="EMBL" id="CYHC01000016">
    <property type="protein sequence ID" value="CUA90896.1"/>
    <property type="molecule type" value="Genomic_DNA"/>
</dbReference>
<keyword evidence="2" id="KW-1185">Reference proteome</keyword>
<evidence type="ECO:0000313" key="1">
    <source>
        <dbReference type="EMBL" id="CUA90896.1"/>
    </source>
</evidence>
<proteinExistence type="predicted"/>
<sequence>MCGCSKRGDVIKQTFSQVRQGNFSGIRPALAYNARTLAADFRSGALKNAALAKLVRR</sequence>
<evidence type="ECO:0008006" key="3">
    <source>
        <dbReference type="Google" id="ProtNLM"/>
    </source>
</evidence>
<evidence type="ECO:0000313" key="2">
    <source>
        <dbReference type="Proteomes" id="UP000182178"/>
    </source>
</evidence>
<dbReference type="RefSeq" id="WP_157672359.1">
    <property type="nucleotide sequence ID" value="NZ_CYHC01000016.1"/>
</dbReference>
<organism evidence="1 2">
    <name type="scientific">Chelatococcus sambhunathii</name>
    <dbReference type="NCBI Taxonomy" id="363953"/>
    <lineage>
        <taxon>Bacteria</taxon>
        <taxon>Pseudomonadati</taxon>
        <taxon>Pseudomonadota</taxon>
        <taxon>Alphaproteobacteria</taxon>
        <taxon>Hyphomicrobiales</taxon>
        <taxon>Chelatococcaceae</taxon>
        <taxon>Chelatococcus</taxon>
    </lineage>
</organism>
<protein>
    <recommendedName>
        <fullName evidence="3">Transposase</fullName>
    </recommendedName>
</protein>
<comment type="caution">
    <text evidence="1">The sequence shown here is derived from an EMBL/GenBank/DDBJ whole genome shotgun (WGS) entry which is preliminary data.</text>
</comment>